<evidence type="ECO:0000313" key="2">
    <source>
        <dbReference type="WBParaSite" id="RSKR_0000960200.1"/>
    </source>
</evidence>
<evidence type="ECO:0000313" key="1">
    <source>
        <dbReference type="Proteomes" id="UP000095286"/>
    </source>
</evidence>
<accession>A0AC35UC51</accession>
<protein>
    <submittedName>
        <fullName evidence="2">Kelch domain-containing protein 10</fullName>
    </submittedName>
</protein>
<organism evidence="1 2">
    <name type="scientific">Rhabditophanes sp. KR3021</name>
    <dbReference type="NCBI Taxonomy" id="114890"/>
    <lineage>
        <taxon>Eukaryota</taxon>
        <taxon>Metazoa</taxon>
        <taxon>Ecdysozoa</taxon>
        <taxon>Nematoda</taxon>
        <taxon>Chromadorea</taxon>
        <taxon>Rhabditida</taxon>
        <taxon>Tylenchina</taxon>
        <taxon>Panagrolaimomorpha</taxon>
        <taxon>Strongyloidoidea</taxon>
        <taxon>Alloionematidae</taxon>
        <taxon>Rhabditophanes</taxon>
    </lineage>
</organism>
<proteinExistence type="predicted"/>
<sequence>MELVSRGIRGVWRYCYDFTENVQPRSGHKVVATKNYFYIIGGFKDTGGAQILKEVFQYNKYTNVSVPIDVPNLPEELLSFSAVHFPFFEEISESVVFLGGSSFPFGQTTTFFLHWMYFRNGRWNCVKIEEQDSCRVPEGRYGATVVFDETKQCIYAIGGTDGHSYFSDVYIGTFNYVPDGDNDLKFTVTWRQLCLRNPYAPLGSYKHETLLFKNKLYTFGGGNGTMTYDLHHIFVFDLATNEYSVMEATNVLDKSTMPLPRKCFAISHIQDRCYVFAGQVSIPDGEAPKSSDINDIWELNLNTMYWTLLRGCLMHPVFFLAAGTDAEGSVILFGGNNSRGSRNNNLYRVDMHPLTLKSLIAEKLLKVKGSDEADEYKFVESDVCHTILMQKVI</sequence>
<dbReference type="Proteomes" id="UP000095286">
    <property type="component" value="Unplaced"/>
</dbReference>
<name>A0AC35UC51_9BILA</name>
<reference evidence="2" key="1">
    <citation type="submission" date="2016-11" db="UniProtKB">
        <authorList>
            <consortium name="WormBaseParasite"/>
        </authorList>
    </citation>
    <scope>IDENTIFICATION</scope>
    <source>
        <strain evidence="2">KR3021</strain>
    </source>
</reference>
<dbReference type="WBParaSite" id="RSKR_0000960200.1">
    <property type="protein sequence ID" value="RSKR_0000960200.1"/>
    <property type="gene ID" value="RSKR_0000960200"/>
</dbReference>